<keyword evidence="4 6" id="KW-1133">Transmembrane helix</keyword>
<feature type="transmembrane region" description="Helical" evidence="6">
    <location>
        <begin position="12"/>
        <end position="31"/>
    </location>
</feature>
<organism evidence="7 8">
    <name type="scientific">Artemisia annua</name>
    <name type="common">Sweet wormwood</name>
    <dbReference type="NCBI Taxonomy" id="35608"/>
    <lineage>
        <taxon>Eukaryota</taxon>
        <taxon>Viridiplantae</taxon>
        <taxon>Streptophyta</taxon>
        <taxon>Embryophyta</taxon>
        <taxon>Tracheophyta</taxon>
        <taxon>Spermatophyta</taxon>
        <taxon>Magnoliopsida</taxon>
        <taxon>eudicotyledons</taxon>
        <taxon>Gunneridae</taxon>
        <taxon>Pentapetalae</taxon>
        <taxon>asterids</taxon>
        <taxon>campanulids</taxon>
        <taxon>Asterales</taxon>
        <taxon>Asteraceae</taxon>
        <taxon>Asteroideae</taxon>
        <taxon>Anthemideae</taxon>
        <taxon>Artemisiinae</taxon>
        <taxon>Artemisia</taxon>
    </lineage>
</organism>
<dbReference type="PANTHER" id="PTHR28525:SF1">
    <property type="entry name" value="REACTIVE OXYGEN SPECIES MODULATOR 1"/>
    <property type="match status" value="1"/>
</dbReference>
<keyword evidence="5 6" id="KW-0472">Membrane</keyword>
<protein>
    <submittedName>
        <fullName evidence="7">Reactive oxygen species modulator 1</fullName>
    </submittedName>
</protein>
<evidence type="ECO:0000256" key="6">
    <source>
        <dbReference type="SAM" id="Phobius"/>
    </source>
</evidence>
<dbReference type="STRING" id="35608.A0A2U1LBJ0"/>
<dbReference type="PANTHER" id="PTHR28525">
    <property type="entry name" value="REACTIVE OXYGEN SPECIES MODULATOR 1"/>
    <property type="match status" value="1"/>
</dbReference>
<dbReference type="GO" id="GO:0030150">
    <property type="term" value="P:protein import into mitochondrial matrix"/>
    <property type="evidence" value="ECO:0007669"/>
    <property type="project" value="TreeGrafter"/>
</dbReference>
<evidence type="ECO:0000313" key="7">
    <source>
        <dbReference type="EMBL" id="PWA46341.1"/>
    </source>
</evidence>
<dbReference type="OrthoDB" id="2014662at2759"/>
<dbReference type="Pfam" id="PF10247">
    <property type="entry name" value="Romo1"/>
    <property type="match status" value="1"/>
</dbReference>
<name>A0A2U1LBJ0_ARTAN</name>
<dbReference type="SMART" id="SM01378">
    <property type="entry name" value="Romo1"/>
    <property type="match status" value="1"/>
</dbReference>
<evidence type="ECO:0000256" key="3">
    <source>
        <dbReference type="ARBA" id="ARBA00022692"/>
    </source>
</evidence>
<reference evidence="7 8" key="1">
    <citation type="journal article" date="2018" name="Mol. Plant">
        <title>The genome of Artemisia annua provides insight into the evolution of Asteraceae family and artemisinin biosynthesis.</title>
        <authorList>
            <person name="Shen Q."/>
            <person name="Zhang L."/>
            <person name="Liao Z."/>
            <person name="Wang S."/>
            <person name="Yan T."/>
            <person name="Shi P."/>
            <person name="Liu M."/>
            <person name="Fu X."/>
            <person name="Pan Q."/>
            <person name="Wang Y."/>
            <person name="Lv Z."/>
            <person name="Lu X."/>
            <person name="Zhang F."/>
            <person name="Jiang W."/>
            <person name="Ma Y."/>
            <person name="Chen M."/>
            <person name="Hao X."/>
            <person name="Li L."/>
            <person name="Tang Y."/>
            <person name="Lv G."/>
            <person name="Zhou Y."/>
            <person name="Sun X."/>
            <person name="Brodelius P.E."/>
            <person name="Rose J.K.C."/>
            <person name="Tang K."/>
        </authorList>
    </citation>
    <scope>NUCLEOTIDE SEQUENCE [LARGE SCALE GENOMIC DNA]</scope>
    <source>
        <strain evidence="8">cv. Huhao1</strain>
        <tissue evidence="7">Leaf</tissue>
    </source>
</reference>
<accession>A0A2U1LBJ0</accession>
<evidence type="ECO:0000256" key="1">
    <source>
        <dbReference type="ARBA" id="ARBA00004370"/>
    </source>
</evidence>
<evidence type="ECO:0000313" key="8">
    <source>
        <dbReference type="Proteomes" id="UP000245207"/>
    </source>
</evidence>
<dbReference type="GO" id="GO:0005744">
    <property type="term" value="C:TIM23 mitochondrial import inner membrane translocase complex"/>
    <property type="evidence" value="ECO:0007669"/>
    <property type="project" value="TreeGrafter"/>
</dbReference>
<evidence type="ECO:0000256" key="5">
    <source>
        <dbReference type="ARBA" id="ARBA00023136"/>
    </source>
</evidence>
<evidence type="ECO:0000256" key="4">
    <source>
        <dbReference type="ARBA" id="ARBA00022989"/>
    </source>
</evidence>
<sequence>MAKDSCLSRITTGVAYGGAAGVAFGAAYGTYDAFRCRIPGLMKIRHVGQVTLGFAATCGFFMGVGSLIRRN</sequence>
<dbReference type="EMBL" id="PKPP01010333">
    <property type="protein sequence ID" value="PWA46341.1"/>
    <property type="molecule type" value="Genomic_DNA"/>
</dbReference>
<comment type="similarity">
    <text evidence="2">Belongs to the MGR2 family.</text>
</comment>
<evidence type="ECO:0000256" key="2">
    <source>
        <dbReference type="ARBA" id="ARBA00007839"/>
    </source>
</evidence>
<dbReference type="AlphaFoldDB" id="A0A2U1LBJ0"/>
<dbReference type="InterPro" id="IPR018450">
    <property type="entry name" value="Romo1/Mgr2"/>
</dbReference>
<keyword evidence="3 6" id="KW-0812">Transmembrane</keyword>
<keyword evidence="8" id="KW-1185">Reference proteome</keyword>
<dbReference type="GO" id="GO:0045039">
    <property type="term" value="P:protein insertion into mitochondrial inner membrane"/>
    <property type="evidence" value="ECO:0007669"/>
    <property type="project" value="TreeGrafter"/>
</dbReference>
<proteinExistence type="inferred from homology"/>
<comment type="caution">
    <text evidence="7">The sequence shown here is derived from an EMBL/GenBank/DDBJ whole genome shotgun (WGS) entry which is preliminary data.</text>
</comment>
<gene>
    <name evidence="7" type="ORF">CTI12_AA509530</name>
</gene>
<dbReference type="Proteomes" id="UP000245207">
    <property type="component" value="Unassembled WGS sequence"/>
</dbReference>
<comment type="subcellular location">
    <subcellularLocation>
        <location evidence="1">Membrane</location>
    </subcellularLocation>
</comment>
<feature type="transmembrane region" description="Helical" evidence="6">
    <location>
        <begin position="51"/>
        <end position="68"/>
    </location>
</feature>